<evidence type="ECO:0000256" key="1">
    <source>
        <dbReference type="SAM" id="MobiDB-lite"/>
    </source>
</evidence>
<feature type="compositionally biased region" description="Basic and acidic residues" evidence="1">
    <location>
        <begin position="445"/>
        <end position="464"/>
    </location>
</feature>
<dbReference type="PANTHER" id="PTHR15016:SF6">
    <property type="entry name" value="BREAST CARCINOMA-AMPLIFIED SEQUENCE 1"/>
    <property type="match status" value="1"/>
</dbReference>
<evidence type="ECO:0000313" key="3">
    <source>
        <dbReference type="Proteomes" id="UP000314981"/>
    </source>
</evidence>
<feature type="compositionally biased region" description="Polar residues" evidence="1">
    <location>
        <begin position="63"/>
        <end position="72"/>
    </location>
</feature>
<sequence>MGNQMSVPQRVEDQENDPEADTHKVTSGDACGQNGLPVITSARTVQLYDEVDLGISMQEDNVAASSPKTMETSAAAEANGESLGKDAKPQAPAAKSRFFLTLSRPVPGRTGDQATDSSSGSVRLDVSSDKAPGNKDPSEPMALPVAAAPGHGPDKTPGQTPAQAEGLPATPGPEHPPSESGAAAPAKPKDSSFFDKLFKLDKGRDKAPVDLPLEAESTEHPHPAAEAPGLSKQSEDGPAERDLVDGKGKAGQEVPTVSCSVPGDPEQLEIAKEDAQAENSSIMSFFKTLVSPHKAETKKDPEDTASKGESVSDGQAGQKTSEVQAKGAKKKHLHSPRLGLAFRKFFRHKGEEKSAAPSANLKSDKANVTLQEPQGAAKNSTPTETAKEKGGPSSLPLGKLFWKKSVKEDSVPTGAEENVVCESPVEAVKSEEVESALQTVDLGEEGERTPDPAEEAPRREERRAPRPSLMALLRQMSVKGDGGITHSEEINEKDSSYQTSDPTEKVVAPPQPEAAAAAAGQKGKEGPSKDKKAATETNKQKGNRQEAKEPALGVEPAAAEANSLPNGDKPQKRPEKRRQSLGGFFKGLVGSRGASPLGAFGPRLWVPPPKATNWLATRWPDLCQTNPERLLGARGREPGACRCVRCWRRAENRSSVLGRGQLSQLCGLRRVLARSHVSREAITAVQPGNAGPLLIAFLDWFAATVQKWPKRSRSRRDSQAARFSDRLGALMALWHRDARRDGERWVDTTSYSRHRALCLRPGFLAFVTSLMMATSLWGRNASSLIPPSSCCHETPTVVKKGGLSCHFARIQSSPEGFQAGHVSPGVA</sequence>
<keyword evidence="3" id="KW-1185">Reference proteome</keyword>
<evidence type="ECO:0008006" key="4">
    <source>
        <dbReference type="Google" id="ProtNLM"/>
    </source>
</evidence>
<reference evidence="2" key="3">
    <citation type="submission" date="2025-09" db="UniProtKB">
        <authorList>
            <consortium name="Ensembl"/>
        </authorList>
    </citation>
    <scope>IDENTIFICATION</scope>
</reference>
<dbReference type="PANTHER" id="PTHR15016">
    <property type="entry name" value="BREAST CARCINOMA-AMPLIFIED SEQUENCE 1"/>
    <property type="match status" value="1"/>
</dbReference>
<feature type="compositionally biased region" description="Low complexity" evidence="1">
    <location>
        <begin position="505"/>
        <end position="521"/>
    </location>
</feature>
<feature type="compositionally biased region" description="Basic and acidic residues" evidence="1">
    <location>
        <begin position="126"/>
        <end position="138"/>
    </location>
</feature>
<feature type="compositionally biased region" description="Polar residues" evidence="1">
    <location>
        <begin position="307"/>
        <end position="323"/>
    </location>
</feature>
<accession>A0A4W2EL99</accession>
<feature type="compositionally biased region" description="Basic and acidic residues" evidence="1">
    <location>
        <begin position="293"/>
        <end position="306"/>
    </location>
</feature>
<reference evidence="2" key="2">
    <citation type="submission" date="2025-08" db="UniProtKB">
        <authorList>
            <consortium name="Ensembl"/>
        </authorList>
    </citation>
    <scope>IDENTIFICATION</scope>
</reference>
<dbReference type="AlphaFoldDB" id="A0A4W2EL99"/>
<feature type="compositionally biased region" description="Basic and acidic residues" evidence="1">
    <location>
        <begin position="187"/>
        <end position="208"/>
    </location>
</feature>
<organism evidence="2 3">
    <name type="scientific">Bos indicus x Bos taurus</name>
    <name type="common">Hybrid cattle</name>
    <dbReference type="NCBI Taxonomy" id="30522"/>
    <lineage>
        <taxon>Eukaryota</taxon>
        <taxon>Metazoa</taxon>
        <taxon>Chordata</taxon>
        <taxon>Craniata</taxon>
        <taxon>Vertebrata</taxon>
        <taxon>Euteleostomi</taxon>
        <taxon>Mammalia</taxon>
        <taxon>Eutheria</taxon>
        <taxon>Laurasiatheria</taxon>
        <taxon>Artiodactyla</taxon>
        <taxon>Ruminantia</taxon>
        <taxon>Pecora</taxon>
        <taxon>Bovidae</taxon>
        <taxon>Bovinae</taxon>
        <taxon>Bos</taxon>
    </lineage>
</organism>
<feature type="region of interest" description="Disordered" evidence="1">
    <location>
        <begin position="1"/>
        <end position="37"/>
    </location>
</feature>
<dbReference type="Proteomes" id="UP000314981">
    <property type="component" value="Chromosome 13"/>
</dbReference>
<dbReference type="GO" id="GO:0042552">
    <property type="term" value="P:myelination"/>
    <property type="evidence" value="ECO:0007669"/>
    <property type="project" value="TreeGrafter"/>
</dbReference>
<feature type="compositionally biased region" description="Basic and acidic residues" evidence="1">
    <location>
        <begin position="233"/>
        <end position="250"/>
    </location>
</feature>
<feature type="compositionally biased region" description="Polar residues" evidence="1">
    <location>
        <begin position="366"/>
        <end position="384"/>
    </location>
</feature>
<reference evidence="2 3" key="1">
    <citation type="submission" date="2018-11" db="EMBL/GenBank/DDBJ databases">
        <title>Haplotype-resolved cattle genomes.</title>
        <authorList>
            <person name="Low W.Y."/>
            <person name="Tearle R."/>
            <person name="Bickhart D.M."/>
            <person name="Rosen B.D."/>
            <person name="Koren S."/>
            <person name="Rhie A."/>
            <person name="Hiendleder S."/>
            <person name="Phillippy A.M."/>
            <person name="Smith T.P.L."/>
            <person name="Williams J.L."/>
        </authorList>
    </citation>
    <scope>NUCLEOTIDE SEQUENCE [LARGE SCALE GENOMIC DNA]</scope>
</reference>
<feature type="region of interest" description="Disordered" evidence="1">
    <location>
        <begin position="291"/>
        <end position="577"/>
    </location>
</feature>
<protein>
    <recommendedName>
        <fullName evidence="4">Breast carcinoma amplified sequence 1</fullName>
    </recommendedName>
</protein>
<feature type="compositionally biased region" description="Basic and acidic residues" evidence="1">
    <location>
        <begin position="486"/>
        <end position="495"/>
    </location>
</feature>
<name>A0A4W2EL99_BOBOX</name>
<feature type="compositionally biased region" description="Basic and acidic residues" evidence="1">
    <location>
        <begin position="522"/>
        <end position="534"/>
    </location>
</feature>
<feature type="compositionally biased region" description="Low complexity" evidence="1">
    <location>
        <begin position="116"/>
        <end position="125"/>
    </location>
</feature>
<dbReference type="Ensembl" id="ENSBIXT00000026450.1">
    <property type="protein sequence ID" value="ENSBIXP00000036275.1"/>
    <property type="gene ID" value="ENSBIXG00000019716.1"/>
</dbReference>
<dbReference type="STRING" id="30522.A0A4W2EL99"/>
<evidence type="ECO:0000313" key="2">
    <source>
        <dbReference type="Ensembl" id="ENSBIXP00000036275.1"/>
    </source>
</evidence>
<dbReference type="InterPro" id="IPR026115">
    <property type="entry name" value="NABC1"/>
</dbReference>
<proteinExistence type="predicted"/>
<feature type="region of interest" description="Disordered" evidence="1">
    <location>
        <begin position="59"/>
        <end position="264"/>
    </location>
</feature>